<feature type="transmembrane region" description="Helical" evidence="1">
    <location>
        <begin position="39"/>
        <end position="58"/>
    </location>
</feature>
<name>A0A9X1YC23_9PROT</name>
<evidence type="ECO:0000256" key="1">
    <source>
        <dbReference type="SAM" id="Phobius"/>
    </source>
</evidence>
<keyword evidence="1" id="KW-1133">Transmembrane helix</keyword>
<keyword evidence="1" id="KW-0812">Transmembrane</keyword>
<dbReference type="RefSeq" id="WP_248668544.1">
    <property type="nucleotide sequence ID" value="NZ_JALPRX010000083.1"/>
</dbReference>
<protein>
    <submittedName>
        <fullName evidence="2">Uncharacterized protein</fullName>
    </submittedName>
</protein>
<gene>
    <name evidence="2" type="ORF">M0638_18795</name>
</gene>
<evidence type="ECO:0000313" key="2">
    <source>
        <dbReference type="EMBL" id="MCK8786428.1"/>
    </source>
</evidence>
<feature type="transmembrane region" description="Helical" evidence="1">
    <location>
        <begin position="12"/>
        <end position="33"/>
    </location>
</feature>
<evidence type="ECO:0000313" key="3">
    <source>
        <dbReference type="Proteomes" id="UP001139516"/>
    </source>
</evidence>
<keyword evidence="3" id="KW-1185">Reference proteome</keyword>
<organism evidence="2 3">
    <name type="scientific">Roseomonas acroporae</name>
    <dbReference type="NCBI Taxonomy" id="2937791"/>
    <lineage>
        <taxon>Bacteria</taxon>
        <taxon>Pseudomonadati</taxon>
        <taxon>Pseudomonadota</taxon>
        <taxon>Alphaproteobacteria</taxon>
        <taxon>Acetobacterales</taxon>
        <taxon>Roseomonadaceae</taxon>
        <taxon>Roseomonas</taxon>
    </lineage>
</organism>
<reference evidence="2" key="1">
    <citation type="submission" date="2022-04" db="EMBL/GenBank/DDBJ databases">
        <title>Roseomonas acroporae sp. nov., isolated from coral Acropora digitifera.</title>
        <authorList>
            <person name="Sun H."/>
        </authorList>
    </citation>
    <scope>NUCLEOTIDE SEQUENCE</scope>
    <source>
        <strain evidence="2">NAR14</strain>
    </source>
</reference>
<comment type="caution">
    <text evidence="2">The sequence shown here is derived from an EMBL/GenBank/DDBJ whole genome shotgun (WGS) entry which is preliminary data.</text>
</comment>
<dbReference type="EMBL" id="JALPRX010000083">
    <property type="protein sequence ID" value="MCK8786428.1"/>
    <property type="molecule type" value="Genomic_DNA"/>
</dbReference>
<accession>A0A9X1YC23</accession>
<proteinExistence type="predicted"/>
<keyword evidence="1" id="KW-0472">Membrane</keyword>
<dbReference type="AlphaFoldDB" id="A0A9X1YC23"/>
<sequence length="67" mass="7667">MWNNPDRALLPALLVSTAWLLLCQLVFVVLWHFGWMSHGVALLHWLVVGVMPPGMALWRFERERGAG</sequence>
<dbReference type="Proteomes" id="UP001139516">
    <property type="component" value="Unassembled WGS sequence"/>
</dbReference>